<sequence>MGLGARVACEVLVILPSVTDRQNHVPHRQRPDAHAQPPADAAARAWEILSTAPVKLAVAIAWRSARGGTGAILTQDAPATLLDLATAARDDDTAACTSDARVFRTLRGDACAAVAIASGPDDAIRSAWARLAANGLLAALDAMAAEHDVAMLQRSERLQQALYEIADLAGSSLEMGEVLARIHGVVGGLMTAENFYIVLYDDLRETLRFLYFVDALDPWVADPEQELHVNDMPNSLTIALLREGQPMLGPSAQLRRAHGVADSELLHGPDSADWLGVPLRRDGRVCGAIVVQSYDRPDRYSHEDRALLEFVAQHILTALDRKQAQAELERRVDSRTLELQEANLVLQAQIAERGRAERLQRALYRISELSVTAGSVERFYADLHAIVGELLYARNFYIAMLSQDGQRLEFPYSVDERDAARRPRQRANGLTEYVIDSGEPLLARRESIVLLEATGELQSRGTHAQCWLGVPLSRDGRPVGAIAVQSYDPEISFAQSDQALLTFVAHHIDSALERKRAQEALKAAHTDLEFRVDARTRELEEANRELRAQIGERVRAQQRLVHQARHDPLTGLPNRVQLLERLNAALASSESRQEPFAVLFLDLDRFKLVNDSVGHAAGDAMLVEIAQRVSALLGPQDMAARLGGDEFALVLGGVDDASVADTMAAALLATLARPMWVAGRELYPSASIGIAMSHPGADGDGLLRDADAAMYRAKARGRDRSERFDEAMRAEATRLLDLEADLRRAILQDAFEPYYQPIVRLSDGAVIGHEALLRWRHELHGMLTPGDFIGVGEDTGLIEQVDWLMYRRVIRDLHVLERGYVSINVSPRHFRSDDFVERLMQLVDEAGADPSRLRIEITEVALLDDAPRALRMLNLLRERGVLALLDDFGTGFSALSYLHRFPIQSLKIDQSFVQGLGSDLHAESLALVRAILALAGTLGIDTIAEGVETQAQRDLLNELGCLYGQGYLYGRPAPL</sequence>
<dbReference type="PANTHER" id="PTHR44757:SF2">
    <property type="entry name" value="BIOFILM ARCHITECTURE MAINTENANCE PROTEIN MBAA"/>
    <property type="match status" value="1"/>
</dbReference>
<evidence type="ECO:0000259" key="2">
    <source>
        <dbReference type="PROSITE" id="PS50883"/>
    </source>
</evidence>
<dbReference type="SMART" id="SM00267">
    <property type="entry name" value="GGDEF"/>
    <property type="match status" value="1"/>
</dbReference>
<dbReference type="InterPro" id="IPR001633">
    <property type="entry name" value="EAL_dom"/>
</dbReference>
<proteinExistence type="predicted"/>
<reference evidence="4 5" key="1">
    <citation type="submission" date="2019-03" db="EMBL/GenBank/DDBJ databases">
        <title>Luteimonas zhaokaii sp.nov., isolated from the rectal contents of Plateau pika in Yushu, Qinghai Province, China.</title>
        <authorList>
            <person name="Zhang G."/>
        </authorList>
    </citation>
    <scope>NUCLEOTIDE SEQUENCE [LARGE SCALE GENOMIC DNA]</scope>
    <source>
        <strain evidence="4 5">THG-MD21</strain>
    </source>
</reference>
<dbReference type="InterPro" id="IPR029787">
    <property type="entry name" value="Nucleotide_cyclase"/>
</dbReference>
<evidence type="ECO:0000256" key="1">
    <source>
        <dbReference type="SAM" id="Coils"/>
    </source>
</evidence>
<dbReference type="SMART" id="SM00065">
    <property type="entry name" value="GAF"/>
    <property type="match status" value="2"/>
</dbReference>
<dbReference type="PROSITE" id="PS50887">
    <property type="entry name" value="GGDEF"/>
    <property type="match status" value="1"/>
</dbReference>
<dbReference type="PANTHER" id="PTHR44757">
    <property type="entry name" value="DIGUANYLATE CYCLASE DGCP"/>
    <property type="match status" value="1"/>
</dbReference>
<keyword evidence="5" id="KW-1185">Reference proteome</keyword>
<feature type="coiled-coil region" evidence="1">
    <location>
        <begin position="525"/>
        <end position="559"/>
    </location>
</feature>
<dbReference type="Pfam" id="PF00563">
    <property type="entry name" value="EAL"/>
    <property type="match status" value="1"/>
</dbReference>
<accession>A0A4R5UDA6</accession>
<dbReference type="SUPFAM" id="SSF55781">
    <property type="entry name" value="GAF domain-like"/>
    <property type="match status" value="2"/>
</dbReference>
<dbReference type="AlphaFoldDB" id="A0A4R5UDA6"/>
<protein>
    <submittedName>
        <fullName evidence="4">EAL domain-containing protein</fullName>
    </submittedName>
</protein>
<evidence type="ECO:0000313" key="5">
    <source>
        <dbReference type="Proteomes" id="UP000295543"/>
    </source>
</evidence>
<dbReference type="CDD" id="cd01948">
    <property type="entry name" value="EAL"/>
    <property type="match status" value="1"/>
</dbReference>
<dbReference type="InterPro" id="IPR029016">
    <property type="entry name" value="GAF-like_dom_sf"/>
</dbReference>
<dbReference type="NCBIfam" id="TIGR00254">
    <property type="entry name" value="GGDEF"/>
    <property type="match status" value="1"/>
</dbReference>
<gene>
    <name evidence="4" type="ORF">E2F49_04345</name>
</gene>
<evidence type="ECO:0000259" key="3">
    <source>
        <dbReference type="PROSITE" id="PS50887"/>
    </source>
</evidence>
<dbReference type="Pfam" id="PF13185">
    <property type="entry name" value="GAF_2"/>
    <property type="match status" value="2"/>
</dbReference>
<dbReference type="CDD" id="cd01949">
    <property type="entry name" value="GGDEF"/>
    <property type="match status" value="1"/>
</dbReference>
<dbReference type="InterPro" id="IPR043128">
    <property type="entry name" value="Rev_trsase/Diguanyl_cyclase"/>
</dbReference>
<dbReference type="SUPFAM" id="SSF141868">
    <property type="entry name" value="EAL domain-like"/>
    <property type="match status" value="1"/>
</dbReference>
<dbReference type="InterPro" id="IPR052155">
    <property type="entry name" value="Biofilm_reg_signaling"/>
</dbReference>
<dbReference type="InterPro" id="IPR035919">
    <property type="entry name" value="EAL_sf"/>
</dbReference>
<evidence type="ECO:0000313" key="4">
    <source>
        <dbReference type="EMBL" id="TDK33268.1"/>
    </source>
</evidence>
<dbReference type="SMART" id="SM00052">
    <property type="entry name" value="EAL"/>
    <property type="match status" value="1"/>
</dbReference>
<feature type="domain" description="EAL" evidence="2">
    <location>
        <begin position="735"/>
        <end position="975"/>
    </location>
</feature>
<dbReference type="Gene3D" id="3.30.70.270">
    <property type="match status" value="1"/>
</dbReference>
<comment type="caution">
    <text evidence="4">The sequence shown here is derived from an EMBL/GenBank/DDBJ whole genome shotgun (WGS) entry which is preliminary data.</text>
</comment>
<dbReference type="Proteomes" id="UP000295543">
    <property type="component" value="Unassembled WGS sequence"/>
</dbReference>
<dbReference type="Gene3D" id="3.30.450.40">
    <property type="match status" value="2"/>
</dbReference>
<feature type="domain" description="GGDEF" evidence="3">
    <location>
        <begin position="594"/>
        <end position="726"/>
    </location>
</feature>
<organism evidence="4 5">
    <name type="scientific">Luteimonas terrae</name>
    <dbReference type="NCBI Taxonomy" id="1530191"/>
    <lineage>
        <taxon>Bacteria</taxon>
        <taxon>Pseudomonadati</taxon>
        <taxon>Pseudomonadota</taxon>
        <taxon>Gammaproteobacteria</taxon>
        <taxon>Lysobacterales</taxon>
        <taxon>Lysobacteraceae</taxon>
        <taxon>Luteimonas</taxon>
    </lineage>
</organism>
<dbReference type="Gene3D" id="3.20.20.450">
    <property type="entry name" value="EAL domain"/>
    <property type="match status" value="1"/>
</dbReference>
<dbReference type="InterPro" id="IPR000160">
    <property type="entry name" value="GGDEF_dom"/>
</dbReference>
<dbReference type="SUPFAM" id="SSF55073">
    <property type="entry name" value="Nucleotide cyclase"/>
    <property type="match status" value="1"/>
</dbReference>
<name>A0A4R5UDA6_9GAMM</name>
<dbReference type="EMBL" id="SMTG01000002">
    <property type="protein sequence ID" value="TDK33268.1"/>
    <property type="molecule type" value="Genomic_DNA"/>
</dbReference>
<dbReference type="OrthoDB" id="197861at2"/>
<dbReference type="InterPro" id="IPR003018">
    <property type="entry name" value="GAF"/>
</dbReference>
<keyword evidence="1" id="KW-0175">Coiled coil</keyword>
<dbReference type="Pfam" id="PF00990">
    <property type="entry name" value="GGDEF"/>
    <property type="match status" value="1"/>
</dbReference>
<dbReference type="PROSITE" id="PS50883">
    <property type="entry name" value="EAL"/>
    <property type="match status" value="1"/>
</dbReference>